<dbReference type="Proteomes" id="UP000053599">
    <property type="component" value="Unassembled WGS sequence"/>
</dbReference>
<dbReference type="InterPro" id="IPR018825">
    <property type="entry name" value="DUF2427"/>
</dbReference>
<evidence type="ECO:0000313" key="6">
    <source>
        <dbReference type="EMBL" id="KIV81748.1"/>
    </source>
</evidence>
<feature type="domain" description="DUF2427" evidence="4">
    <location>
        <begin position="59"/>
        <end position="151"/>
    </location>
</feature>
<feature type="chain" id="PRO_5002237432" description="Integral membrane protein" evidence="3">
    <location>
        <begin position="21"/>
        <end position="577"/>
    </location>
</feature>
<evidence type="ECO:0000256" key="1">
    <source>
        <dbReference type="SAM" id="MobiDB-lite"/>
    </source>
</evidence>
<evidence type="ECO:0000313" key="7">
    <source>
        <dbReference type="Proteomes" id="UP000053599"/>
    </source>
</evidence>
<evidence type="ECO:0000256" key="3">
    <source>
        <dbReference type="SAM" id="SignalP"/>
    </source>
</evidence>
<feature type="transmembrane region" description="Helical" evidence="2">
    <location>
        <begin position="500"/>
        <end position="519"/>
    </location>
</feature>
<keyword evidence="3" id="KW-0732">Signal</keyword>
<dbReference type="HOGENOM" id="CLU_012543_1_0_1"/>
<evidence type="ECO:0008006" key="8">
    <source>
        <dbReference type="Google" id="ProtNLM"/>
    </source>
</evidence>
<evidence type="ECO:0000259" key="5">
    <source>
        <dbReference type="Pfam" id="PF10355"/>
    </source>
</evidence>
<keyword evidence="2" id="KW-0812">Transmembrane</keyword>
<feature type="transmembrane region" description="Helical" evidence="2">
    <location>
        <begin position="134"/>
        <end position="155"/>
    </location>
</feature>
<dbReference type="Pfam" id="PF10348">
    <property type="entry name" value="DUF2427"/>
    <property type="match status" value="1"/>
</dbReference>
<evidence type="ECO:0000256" key="2">
    <source>
        <dbReference type="SAM" id="Phobius"/>
    </source>
</evidence>
<feature type="transmembrane region" description="Helical" evidence="2">
    <location>
        <begin position="531"/>
        <end position="555"/>
    </location>
</feature>
<feature type="transmembrane region" description="Helical" evidence="2">
    <location>
        <begin position="430"/>
        <end position="450"/>
    </location>
</feature>
<feature type="transmembrane region" description="Helical" evidence="2">
    <location>
        <begin position="68"/>
        <end position="89"/>
    </location>
</feature>
<organism evidence="6 7">
    <name type="scientific">Exophiala sideris</name>
    <dbReference type="NCBI Taxonomy" id="1016849"/>
    <lineage>
        <taxon>Eukaryota</taxon>
        <taxon>Fungi</taxon>
        <taxon>Dikarya</taxon>
        <taxon>Ascomycota</taxon>
        <taxon>Pezizomycotina</taxon>
        <taxon>Eurotiomycetes</taxon>
        <taxon>Chaetothyriomycetidae</taxon>
        <taxon>Chaetothyriales</taxon>
        <taxon>Herpotrichiellaceae</taxon>
        <taxon>Exophiala</taxon>
    </lineage>
</organism>
<evidence type="ECO:0000259" key="4">
    <source>
        <dbReference type="Pfam" id="PF10348"/>
    </source>
</evidence>
<feature type="region of interest" description="Disordered" evidence="1">
    <location>
        <begin position="161"/>
        <end position="234"/>
    </location>
</feature>
<feature type="transmembrane region" description="Helical" evidence="2">
    <location>
        <begin position="96"/>
        <end position="114"/>
    </location>
</feature>
<dbReference type="CDD" id="cd08760">
    <property type="entry name" value="Cyt_b561_FRRS1_like"/>
    <property type="match status" value="1"/>
</dbReference>
<name>A0A0D1Z4F1_9EURO</name>
<feature type="domain" description="Protein YTP1-like C-terminal" evidence="5">
    <location>
        <begin position="278"/>
        <end position="558"/>
    </location>
</feature>
<feature type="signal peptide" evidence="3">
    <location>
        <begin position="1"/>
        <end position="20"/>
    </location>
</feature>
<gene>
    <name evidence="6" type="ORF">PV11_03910</name>
</gene>
<accession>A0A0D1Z4F1</accession>
<dbReference type="OrthoDB" id="4005299at2759"/>
<keyword evidence="2" id="KW-0472">Membrane</keyword>
<keyword evidence="2" id="KW-1133">Transmembrane helix</keyword>
<feature type="transmembrane region" description="Helical" evidence="2">
    <location>
        <begin position="470"/>
        <end position="488"/>
    </location>
</feature>
<dbReference type="PANTHER" id="PTHR31685">
    <property type="entry name" value="INTEGRAL MEMBRANE PROTEIN (AFU_ORTHOLOGUE AFUA_6G12730)-RELATED"/>
    <property type="match status" value="1"/>
</dbReference>
<feature type="transmembrane region" description="Helical" evidence="2">
    <location>
        <begin position="298"/>
        <end position="317"/>
    </location>
</feature>
<dbReference type="Pfam" id="PF10355">
    <property type="entry name" value="Ytp1"/>
    <property type="match status" value="1"/>
</dbReference>
<dbReference type="STRING" id="1016849.A0A0D1Z4F1"/>
<dbReference type="InterPro" id="IPR018827">
    <property type="entry name" value="YTP1_C"/>
</dbReference>
<feature type="compositionally biased region" description="Polar residues" evidence="1">
    <location>
        <begin position="162"/>
        <end position="189"/>
    </location>
</feature>
<proteinExistence type="predicted"/>
<dbReference type="AlphaFoldDB" id="A0A0D1Z4F1"/>
<reference evidence="6 7" key="1">
    <citation type="submission" date="2015-01" db="EMBL/GenBank/DDBJ databases">
        <title>The Genome Sequence of Exophiala sideris CBS121828.</title>
        <authorList>
            <consortium name="The Broad Institute Genomics Platform"/>
            <person name="Cuomo C."/>
            <person name="de Hoog S."/>
            <person name="Gorbushina A."/>
            <person name="Stielow B."/>
            <person name="Teixiera M."/>
            <person name="Abouelleil A."/>
            <person name="Chapman S.B."/>
            <person name="Priest M."/>
            <person name="Young S.K."/>
            <person name="Wortman J."/>
            <person name="Nusbaum C."/>
            <person name="Birren B."/>
        </authorList>
    </citation>
    <scope>NUCLEOTIDE SEQUENCE [LARGE SCALE GENOMIC DNA]</scope>
    <source>
        <strain evidence="6 7">CBS 121828</strain>
    </source>
</reference>
<dbReference type="EMBL" id="KN846952">
    <property type="protein sequence ID" value="KIV81748.1"/>
    <property type="molecule type" value="Genomic_DNA"/>
</dbReference>
<protein>
    <recommendedName>
        <fullName evidence="8">Integral membrane protein</fullName>
    </recommendedName>
</protein>
<feature type="transmembrane region" description="Helical" evidence="2">
    <location>
        <begin position="269"/>
        <end position="292"/>
    </location>
</feature>
<sequence>MPSRRYVVAALLQLISFAAAYAPTEAHKAGMTRMDMSEHAAFGNNTTAYNSQQNMASYAGLSEHSTMILMHIVLMVIAWVFLLPIGVMFSIAKSRLALPVQFLFCVFHALGLLFGTIYNVKTPDLYQNNAHHTIGWVASWIITVQVLANLLSVTVGRRNKSRNVSDSVESQPFLPSSMANRSQQDTSSYTDHHESTDTEPGGSSIQSTRSSDDLEKPSSQDNDDNGSEASSSHRPGFLRSKALLTSFPARIRGLFPARSSRTLAVFDTIVTRTILPLGFVCLVTGGVTYAGIFRGKHIFNGLAHFIKGGIFFWYGLLTLGRWMGCFAEYGWAWNIAPTSTVPSAEFVESFVLFLYGSTNVFLEHLAAWGEAWTAQDLEHVSISVLFLGGGLCGMLVESKVIRKWLNTIIGSRPTNDNRHEQSQLHTPPKVYNFSINPIPALIIFLLGIMMSAHHQSSQTSTAVHKQWGTLLAGSSIMRMLTYTILYISPPTSVYPSRPPTELISSFCLIAGGIVFMASTKDIVHWMESENLMAMFVFTVTGGFTAFIMAYEIFVLSLKGWATQRELERSLKSRSSGS</sequence>
<dbReference type="PANTHER" id="PTHR31685:SF3">
    <property type="entry name" value="INTEGRAL MEMBRANE PROTEIN (AFU_ORTHOLOGUE AFUA_6G12730)"/>
    <property type="match status" value="1"/>
</dbReference>